<dbReference type="CDD" id="cd00484">
    <property type="entry name" value="PEPCK_ATP"/>
    <property type="match status" value="1"/>
</dbReference>
<comment type="cofactor">
    <cofactor evidence="10">
        <name>Mn(2+)</name>
        <dbReference type="ChEBI" id="CHEBI:29035"/>
    </cofactor>
    <text evidence="10">Binds 1 Mn(2+) ion per subunit.</text>
</comment>
<comment type="caution">
    <text evidence="11">The sequence shown here is derived from an EMBL/GenBank/DDBJ whole genome shotgun (WGS) entry which is preliminary data.</text>
</comment>
<proteinExistence type="inferred from homology"/>
<feature type="binding site" evidence="10">
    <location>
        <position position="282"/>
    </location>
    <ligand>
        <name>ATP</name>
        <dbReference type="ChEBI" id="CHEBI:30616"/>
    </ligand>
</feature>
<feature type="binding site" evidence="10">
    <location>
        <position position="217"/>
    </location>
    <ligand>
        <name>ATP</name>
        <dbReference type="ChEBI" id="CHEBI:30616"/>
    </ligand>
</feature>
<evidence type="ECO:0000256" key="3">
    <source>
        <dbReference type="ARBA" id="ARBA00012363"/>
    </source>
</evidence>
<dbReference type="GO" id="GO:0004612">
    <property type="term" value="F:phosphoenolpyruvate carboxykinase (ATP) activity"/>
    <property type="evidence" value="ECO:0007669"/>
    <property type="project" value="UniProtKB-UniRule"/>
</dbReference>
<comment type="similarity">
    <text evidence="2 10">Belongs to the phosphoenolpyruvate carboxykinase (ATP) family.</text>
</comment>
<dbReference type="Pfam" id="PF01293">
    <property type="entry name" value="PEPCK_ATP"/>
    <property type="match status" value="1"/>
</dbReference>
<comment type="pathway">
    <text evidence="1 10">Carbohydrate biosynthesis; gluconeogenesis.</text>
</comment>
<comment type="function">
    <text evidence="10">Involved in the gluconeogenesis. Catalyzes the conversion of oxaloacetate (OAA) to phosphoenolpyruvate (PEP) through direct phosphoryl transfer between the nucleoside triphosphate and OAA.</text>
</comment>
<dbReference type="InterPro" id="IPR001272">
    <property type="entry name" value="PEP_carboxykinase_ATP"/>
</dbReference>
<feature type="binding site" evidence="10">
    <location>
        <position position="198"/>
    </location>
    <ligand>
        <name>ATP</name>
        <dbReference type="ChEBI" id="CHEBI:30616"/>
    </ligand>
</feature>
<dbReference type="EMBL" id="PNRE01000044">
    <property type="protein sequence ID" value="PMR69616.1"/>
    <property type="molecule type" value="Genomic_DNA"/>
</dbReference>
<feature type="binding site" evidence="10">
    <location>
        <position position="318"/>
    </location>
    <ligand>
        <name>substrate</name>
    </ligand>
</feature>
<evidence type="ECO:0000256" key="4">
    <source>
        <dbReference type="ARBA" id="ARBA00022432"/>
    </source>
</evidence>
<keyword evidence="8 10" id="KW-0456">Lyase</keyword>
<dbReference type="RefSeq" id="WP_102627740.1">
    <property type="nucleotide sequence ID" value="NZ_PDOH01000058.1"/>
</dbReference>
<evidence type="ECO:0000256" key="5">
    <source>
        <dbReference type="ARBA" id="ARBA00022741"/>
    </source>
</evidence>
<organism evidence="11 12">
    <name type="scientific">Halomonas heilongjiangensis</name>
    <dbReference type="NCBI Taxonomy" id="1387883"/>
    <lineage>
        <taxon>Bacteria</taxon>
        <taxon>Pseudomonadati</taxon>
        <taxon>Pseudomonadota</taxon>
        <taxon>Gammaproteobacteria</taxon>
        <taxon>Oceanospirillales</taxon>
        <taxon>Halomonadaceae</taxon>
        <taxon>Halomonas</taxon>
    </lineage>
</organism>
<feature type="binding site" evidence="10">
    <location>
        <begin position="233"/>
        <end position="241"/>
    </location>
    <ligand>
        <name>ATP</name>
        <dbReference type="ChEBI" id="CHEBI:30616"/>
    </ligand>
</feature>
<dbReference type="Proteomes" id="UP000235346">
    <property type="component" value="Unassembled WGS sequence"/>
</dbReference>
<dbReference type="NCBIfam" id="NF006820">
    <property type="entry name" value="PRK09344.1-2"/>
    <property type="match status" value="1"/>
</dbReference>
<feature type="binding site" evidence="10">
    <location>
        <position position="198"/>
    </location>
    <ligand>
        <name>Mn(2+)</name>
        <dbReference type="ChEBI" id="CHEBI:29035"/>
    </ligand>
</feature>
<dbReference type="Gene3D" id="3.90.228.20">
    <property type="match status" value="1"/>
</dbReference>
<protein>
    <recommendedName>
        <fullName evidence="3 10">Phosphoenolpyruvate carboxykinase (ATP)</fullName>
        <shortName evidence="10">PCK</shortName>
        <shortName evidence="10">PEP carboxykinase</shortName>
        <shortName evidence="10">PEPCK</shortName>
        <ecNumber evidence="3 10">4.1.1.49</ecNumber>
    </recommendedName>
</protein>
<dbReference type="PIRSF" id="PIRSF006294">
    <property type="entry name" value="PEP_crbxkin"/>
    <property type="match status" value="1"/>
</dbReference>
<keyword evidence="11" id="KW-0808">Transferase</keyword>
<feature type="binding site" evidence="10">
    <location>
        <position position="192"/>
    </location>
    <ligand>
        <name>substrate</name>
    </ligand>
</feature>
<feature type="binding site" evidence="10">
    <location>
        <position position="58"/>
    </location>
    <ligand>
        <name>substrate</name>
    </ligand>
</feature>
<dbReference type="NCBIfam" id="TIGR00224">
    <property type="entry name" value="pckA"/>
    <property type="match status" value="1"/>
</dbReference>
<comment type="subunit">
    <text evidence="10">Monomer.</text>
</comment>
<dbReference type="InterPro" id="IPR013035">
    <property type="entry name" value="PEP_carboxykinase_C"/>
</dbReference>
<comment type="caution">
    <text evidence="10">Lacks conserved residue(s) required for the propagation of feature annotation.</text>
</comment>
<dbReference type="Gene3D" id="2.170.8.10">
    <property type="entry name" value="Phosphoenolpyruvate Carboxykinase, domain 2"/>
    <property type="match status" value="1"/>
</dbReference>
<accession>A0A2N7TN57</accession>
<dbReference type="GO" id="GO:0005829">
    <property type="term" value="C:cytosol"/>
    <property type="evidence" value="ECO:0007669"/>
    <property type="project" value="TreeGrafter"/>
</dbReference>
<dbReference type="NCBIfam" id="NF006821">
    <property type="entry name" value="PRK09344.1-3"/>
    <property type="match status" value="1"/>
</dbReference>
<feature type="binding site" evidence="10">
    <location>
        <position position="318"/>
    </location>
    <ligand>
        <name>ATP</name>
        <dbReference type="ChEBI" id="CHEBI:30616"/>
    </ligand>
</feature>
<keyword evidence="11" id="KW-0670">Pyruvate</keyword>
<evidence type="ECO:0000256" key="9">
    <source>
        <dbReference type="ARBA" id="ARBA00047371"/>
    </source>
</evidence>
<comment type="subcellular location">
    <subcellularLocation>
        <location evidence="10">Cytoplasm</location>
    </subcellularLocation>
</comment>
<evidence type="ECO:0000256" key="10">
    <source>
        <dbReference type="HAMAP-Rule" id="MF_00453"/>
    </source>
</evidence>
<dbReference type="PANTHER" id="PTHR30031">
    <property type="entry name" value="PHOSPHOENOLPYRUVATE CARBOXYKINASE ATP"/>
    <property type="match status" value="1"/>
</dbReference>
<feature type="binding site" evidence="10">
    <location>
        <position position="198"/>
    </location>
    <ligand>
        <name>substrate</name>
    </ligand>
</feature>
<dbReference type="Gene3D" id="3.40.449.10">
    <property type="entry name" value="Phosphoenolpyruvate Carboxykinase, domain 1"/>
    <property type="match status" value="1"/>
</dbReference>
<feature type="binding site" evidence="10">
    <location>
        <position position="445"/>
    </location>
    <ligand>
        <name>ATP</name>
        <dbReference type="ChEBI" id="CHEBI:30616"/>
    </ligand>
</feature>
<dbReference type="GO" id="GO:0016301">
    <property type="term" value="F:kinase activity"/>
    <property type="evidence" value="ECO:0007669"/>
    <property type="project" value="UniProtKB-KW"/>
</dbReference>
<comment type="catalytic activity">
    <reaction evidence="9 10">
        <text>oxaloacetate + ATP = phosphoenolpyruvate + ADP + CO2</text>
        <dbReference type="Rhea" id="RHEA:18617"/>
        <dbReference type="ChEBI" id="CHEBI:16452"/>
        <dbReference type="ChEBI" id="CHEBI:16526"/>
        <dbReference type="ChEBI" id="CHEBI:30616"/>
        <dbReference type="ChEBI" id="CHEBI:58702"/>
        <dbReference type="ChEBI" id="CHEBI:456216"/>
        <dbReference type="EC" id="4.1.1.49"/>
    </reaction>
</comment>
<feature type="binding site" evidence="10">
    <location>
        <position position="217"/>
    </location>
    <ligand>
        <name>Mn(2+)</name>
        <dbReference type="ChEBI" id="CHEBI:29035"/>
    </ligand>
</feature>
<dbReference type="HAMAP" id="MF_00453">
    <property type="entry name" value="PEPCK_ATP"/>
    <property type="match status" value="1"/>
</dbReference>
<keyword evidence="11" id="KW-0418">Kinase</keyword>
<dbReference type="AlphaFoldDB" id="A0A2N7TN57"/>
<dbReference type="UniPathway" id="UPA00138"/>
<dbReference type="EC" id="4.1.1.49" evidence="3 10"/>
<dbReference type="SUPFAM" id="SSF53795">
    <property type="entry name" value="PEP carboxykinase-like"/>
    <property type="match status" value="1"/>
</dbReference>
<sequence>MTTTQAASQAANAQQAATAQAYVNLSSAELIECAVARGEGRLAANGALVVNTGVRTGRSPKDRFIVDEPSTSAQIDWGSVNQRFDSGKFDALWARVEAYLSGGERFVSELHVGSDPAHYLPVRVTTETAWHNLFGRTMFVRPEAFNPAAKEEWTILNAPFFECDPARDGTNSDGCVILNFAQKKVLIAGMRYAGEMKKAMFSVQNFLLPAADVLPMHCSANVGEDGETTLFFGLSGTGKTTLSADPARFLIGDDEHGWGEGTVFNIEGGCYAKCIDLSEKNEPIIWDAIRFGTVLENVVLDDRRVPDYADDSLTQNSRAAYPLEHVEKRVAENRAGEPNAIVFLTCDMSGVLPPVSVLSKEAAAYHFLSGYTAKVGSTEMGSSAGLEATFSTCFGAPFFPRPAREYADLLIKRVAAKDAQVYLVNTGWTGGAYGEGGSRFSIPTTRAIIGAIQSGVLRDVETRHIDGLNLEVPVAVPGVDSRLLDPRETWEDRAAYDRQLNALATKFVDNFKKFEGVNEAIVEAGPSLA</sequence>
<keyword evidence="7 10" id="KW-0067">ATP-binding</keyword>
<keyword evidence="10" id="KW-0479">Metal-binding</keyword>
<keyword evidence="4 10" id="KW-0312">Gluconeogenesis</keyword>
<keyword evidence="10" id="KW-0963">Cytoplasm</keyword>
<keyword evidence="6 10" id="KW-0210">Decarboxylase</keyword>
<dbReference type="SUPFAM" id="SSF68923">
    <property type="entry name" value="PEP carboxykinase N-terminal domain"/>
    <property type="match status" value="1"/>
</dbReference>
<dbReference type="GO" id="GO:0005524">
    <property type="term" value="F:ATP binding"/>
    <property type="evidence" value="ECO:0007669"/>
    <property type="project" value="UniProtKB-UniRule"/>
</dbReference>
<keyword evidence="12" id="KW-1185">Reference proteome</keyword>
<evidence type="ECO:0000256" key="8">
    <source>
        <dbReference type="ARBA" id="ARBA00023239"/>
    </source>
</evidence>
<keyword evidence="5 10" id="KW-0547">Nucleotide-binding</keyword>
<feature type="binding site" evidence="10">
    <location>
        <position position="254"/>
    </location>
    <ligand>
        <name>Mn(2+)</name>
        <dbReference type="ChEBI" id="CHEBI:29035"/>
    </ligand>
</feature>
<evidence type="ECO:0000313" key="12">
    <source>
        <dbReference type="Proteomes" id="UP000235346"/>
    </source>
</evidence>
<name>A0A2N7TN57_9GAMM</name>
<dbReference type="GO" id="GO:0006094">
    <property type="term" value="P:gluconeogenesis"/>
    <property type="evidence" value="ECO:0007669"/>
    <property type="project" value="UniProtKB-UniRule"/>
</dbReference>
<evidence type="ECO:0000313" key="11">
    <source>
        <dbReference type="EMBL" id="PMR69616.1"/>
    </source>
</evidence>
<evidence type="ECO:0000256" key="2">
    <source>
        <dbReference type="ARBA" id="ARBA00006052"/>
    </source>
</evidence>
<dbReference type="GO" id="GO:0046872">
    <property type="term" value="F:metal ion binding"/>
    <property type="evidence" value="ECO:0007669"/>
    <property type="project" value="UniProtKB-KW"/>
</dbReference>
<evidence type="ECO:0000256" key="1">
    <source>
        <dbReference type="ARBA" id="ARBA00004742"/>
    </source>
</evidence>
<dbReference type="PANTHER" id="PTHR30031:SF0">
    <property type="entry name" value="PHOSPHOENOLPYRUVATE CARBOXYKINASE (ATP)"/>
    <property type="match status" value="1"/>
</dbReference>
<dbReference type="InterPro" id="IPR008210">
    <property type="entry name" value="PEP_carboxykinase_N"/>
</dbReference>
<keyword evidence="10" id="KW-0464">Manganese</keyword>
<dbReference type="NCBIfam" id="NF006823">
    <property type="entry name" value="PRK09344.1-5"/>
    <property type="match status" value="1"/>
</dbReference>
<reference evidence="11 12" key="1">
    <citation type="submission" date="2018-01" db="EMBL/GenBank/DDBJ databases">
        <title>Halomonas endophytica sp. nov., isolated from storage liquid in the stems of Populus euphratica.</title>
        <authorList>
            <person name="Chen C."/>
        </authorList>
    </citation>
    <scope>NUCLEOTIDE SEQUENCE [LARGE SCALE GENOMIC DNA]</scope>
    <source>
        <strain evidence="11 12">DSM 26881</strain>
    </source>
</reference>
<gene>
    <name evidence="10" type="primary">pckA</name>
    <name evidence="11" type="ORF">C1H66_09975</name>
</gene>
<evidence type="ECO:0000256" key="7">
    <source>
        <dbReference type="ARBA" id="ARBA00022840"/>
    </source>
</evidence>
<dbReference type="OrthoDB" id="9806325at2"/>
<evidence type="ECO:0000256" key="6">
    <source>
        <dbReference type="ARBA" id="ARBA00022793"/>
    </source>
</evidence>